<name>A0A058ZW18_EUCGR</name>
<feature type="compositionally biased region" description="Low complexity" evidence="1">
    <location>
        <begin position="35"/>
        <end position="45"/>
    </location>
</feature>
<accession>A0A058ZW18</accession>
<dbReference type="AlphaFoldDB" id="A0A058ZW18"/>
<feature type="region of interest" description="Disordered" evidence="1">
    <location>
        <begin position="35"/>
        <end position="82"/>
    </location>
</feature>
<dbReference type="EMBL" id="MU848290">
    <property type="protein sequence ID" value="KAK2633028.1"/>
    <property type="molecule type" value="Genomic_DNA"/>
</dbReference>
<evidence type="ECO:0000256" key="1">
    <source>
        <dbReference type="SAM" id="MobiDB-lite"/>
    </source>
</evidence>
<evidence type="ECO:0000313" key="3">
    <source>
        <dbReference type="EMBL" id="KCW45561.1"/>
    </source>
</evidence>
<reference evidence="2" key="3">
    <citation type="submission" date="2023-04" db="EMBL/GenBank/DDBJ databases">
        <title>WGS assembly of Eucalyptus grandis.</title>
        <authorList>
            <person name="Myburg A."/>
            <person name="Grattapaglia D."/>
            <person name="Tuskan G."/>
            <person name="Hellsten U."/>
            <person name="Hayes R."/>
            <person name="Grimwood J."/>
            <person name="Jenkins J."/>
            <person name="Lindquist E."/>
            <person name="Tice H."/>
            <person name="Bauer D."/>
            <person name="Goodstein D."/>
            <person name="Dubchak I."/>
            <person name="Poliakov A."/>
            <person name="Mizrachi E."/>
            <person name="Kullan A."/>
            <person name="Hussey S."/>
            <person name="Pinard D."/>
            <person name="Van D."/>
            <person name="Singh P."/>
            <person name="Van J."/>
            <person name="Silva-Junior O."/>
            <person name="Togawa R."/>
            <person name="Pappas M."/>
            <person name="Faria D."/>
            <person name="Sansaloni C."/>
            <person name="Petroli C."/>
            <person name="Yang X."/>
            <person name="Ranjan P."/>
            <person name="Tschaplinski T."/>
            <person name="Ye C."/>
            <person name="Li T."/>
            <person name="Sterck L."/>
            <person name="Vanneste K."/>
            <person name="Murat F."/>
            <person name="Soler M."/>
            <person name="Clemente H."/>
            <person name="Saidi N."/>
            <person name="Cassan-Wang H."/>
            <person name="Dunand C."/>
            <person name="Hefer C."/>
            <person name="Bornberg-Bauer E."/>
            <person name="Kersting A."/>
            <person name="Vining K."/>
            <person name="Amarasinghe V."/>
            <person name="Ranik M."/>
            <person name="Naithani S."/>
            <person name="Elser J."/>
            <person name="Boyd A."/>
            <person name="Liston A."/>
            <person name="Spatafora J."/>
            <person name="Dharmwardhana P."/>
            <person name="Raja R."/>
            <person name="Sullivan C."/>
            <person name="Romanel E."/>
            <person name="Alves-Ferreira M."/>
            <person name="Kulheim C."/>
            <person name="Foley W."/>
            <person name="Carocha V."/>
            <person name="Paiva J."/>
            <person name="Kudrna D."/>
            <person name="Brommonschenkel S."/>
            <person name="Pasquali G."/>
            <person name="Byrne M."/>
            <person name="Rigault P."/>
            <person name="Tibbits J."/>
            <person name="Spokevicius A."/>
            <person name="Jones R."/>
            <person name="Steane D."/>
            <person name="Vaillancourt R."/>
            <person name="Potts B."/>
            <person name="Joubert F."/>
            <person name="Barry K."/>
            <person name="Pappas G."/>
            <person name="Strauss S."/>
            <person name="Jaiswal P."/>
            <person name="Grima-Pettenati J."/>
            <person name="Salse J."/>
            <person name="Van D."/>
            <person name="Rokhsar D."/>
            <person name="Schmutz J."/>
        </authorList>
    </citation>
    <scope>NUCLEOTIDE SEQUENCE</scope>
    <source>
        <tissue evidence="2">Leaf extractions</tissue>
    </source>
</reference>
<dbReference type="InParanoid" id="A0A058ZW18"/>
<sequence>MPATQHRRLALPPKFDAITASLLPSLAHINYQTPSASVPAPAQSPICRTETPISPLDSSATYDPANPKPASRTSTAATPLIA</sequence>
<dbReference type="EMBL" id="KK198802">
    <property type="protein sequence ID" value="KCW45561.1"/>
    <property type="molecule type" value="Genomic_DNA"/>
</dbReference>
<feature type="compositionally biased region" description="Polar residues" evidence="1">
    <location>
        <begin position="71"/>
        <end position="82"/>
    </location>
</feature>
<protein>
    <submittedName>
        <fullName evidence="3">Uncharacterized protein</fullName>
    </submittedName>
</protein>
<gene>
    <name evidence="3" type="ORF">EUGRSUZ_L00720</name>
</gene>
<dbReference type="Proteomes" id="UP000030711">
    <property type="component" value="Unassembled WGS sequence"/>
</dbReference>
<keyword evidence="4" id="KW-1185">Reference proteome</keyword>
<evidence type="ECO:0000313" key="2">
    <source>
        <dbReference type="EMBL" id="KAK2633028.1"/>
    </source>
</evidence>
<reference evidence="3" key="1">
    <citation type="submission" date="2013-07" db="EMBL/GenBank/DDBJ databases">
        <title>The genome of Eucalyptus grandis.</title>
        <authorList>
            <person name="Schmutz J."/>
            <person name="Hayes R."/>
            <person name="Myburg A."/>
            <person name="Tuskan G."/>
            <person name="Grattapaglia D."/>
            <person name="Rokhsar D.S."/>
        </authorList>
    </citation>
    <scope>NUCLEOTIDE SEQUENCE</scope>
    <source>
        <tissue evidence="3">Leaf extractions</tissue>
    </source>
</reference>
<reference evidence="2" key="4">
    <citation type="submission" date="2023-07" db="EMBL/GenBank/DDBJ databases">
        <authorList>
            <person name="Myburg A.A."/>
            <person name="Grattapaglia D."/>
            <person name="Tuskan G.A."/>
            <person name="Hellsten U."/>
            <person name="Hayes R.D."/>
            <person name="Grimwood J."/>
            <person name="Jenkins J."/>
            <person name="Lindquist E."/>
            <person name="Tice H."/>
            <person name="Bauer D."/>
            <person name="Goodstein D.M."/>
            <person name="Dubchak I."/>
            <person name="Poliakov A."/>
            <person name="Mizrachi E."/>
            <person name="Kullan A.R."/>
            <person name="Hussey S.G."/>
            <person name="Pinard D."/>
            <person name="Van D.M."/>
            <person name="Singh P."/>
            <person name="Van J.I."/>
            <person name="Silva-Junior O.B."/>
            <person name="Togawa R.C."/>
            <person name="Pappas M.R."/>
            <person name="Faria D.A."/>
            <person name="Sansaloni C.P."/>
            <person name="Petroli C.D."/>
            <person name="Yang X."/>
            <person name="Ranjan P."/>
            <person name="Tschaplinski T.J."/>
            <person name="Ye C.Y."/>
            <person name="Li T."/>
            <person name="Sterck L."/>
            <person name="Vanneste K."/>
            <person name="Murat F."/>
            <person name="Soler M."/>
            <person name="Clemente H.S."/>
            <person name="Saidi N."/>
            <person name="Cassan-Wang H."/>
            <person name="Dunand C."/>
            <person name="Hefer C.A."/>
            <person name="Bornberg-Bauer E."/>
            <person name="Kersting A.R."/>
            <person name="Vining K."/>
            <person name="Amarasinghe V."/>
            <person name="Ranik M."/>
            <person name="Naithani S."/>
            <person name="Elser J."/>
            <person name="Boyd A.E."/>
            <person name="Liston A."/>
            <person name="Spatafora J.W."/>
            <person name="Dharmwardhana P."/>
            <person name="Raja R."/>
            <person name="Sullivan C."/>
            <person name="Romanel E."/>
            <person name="Alves-Ferreira M."/>
            <person name="Kulheim C."/>
            <person name="Foley W."/>
            <person name="Carocha V."/>
            <person name="Paiva J."/>
            <person name="Kudrna D."/>
            <person name="Brommonschenkel S.H."/>
            <person name="Pasquali G."/>
            <person name="Byrne M."/>
            <person name="Rigault P."/>
            <person name="Tibbits J."/>
            <person name="Spokevicius A."/>
            <person name="Jones R.C."/>
            <person name="Steane D.A."/>
            <person name="Vaillancourt R.E."/>
            <person name="Potts B.M."/>
            <person name="Joubert F."/>
            <person name="Barry K."/>
            <person name="Pappas G.J."/>
            <person name="Strauss S.H."/>
            <person name="Jaiswal P."/>
            <person name="Grima-Pettenati J."/>
            <person name="Salse J."/>
            <person name="Van D.P."/>
            <person name="Rokhsar D.S."/>
            <person name="Schmutz J."/>
        </authorList>
    </citation>
    <scope>NUCLEOTIDE SEQUENCE</scope>
    <source>
        <tissue evidence="2">Leaf extractions</tissue>
    </source>
</reference>
<evidence type="ECO:0000313" key="4">
    <source>
        <dbReference type="Proteomes" id="UP000030711"/>
    </source>
</evidence>
<proteinExistence type="predicted"/>
<reference evidence="2" key="2">
    <citation type="journal article" date="2014" name="Nature">
        <title>The genome of Eucalyptus grandis.</title>
        <authorList>
            <person name="Myburg A.A."/>
            <person name="Grattapaglia D."/>
            <person name="Tuskan G.A."/>
            <person name="Hellsten U."/>
            <person name="Hayes R.D."/>
            <person name="Grimwood J."/>
            <person name="Jenkins J."/>
            <person name="Lindquist E."/>
            <person name="Tice H."/>
            <person name="Bauer D."/>
            <person name="Goodstein D.M."/>
            <person name="Dubchak I."/>
            <person name="Poliakov A."/>
            <person name="Mizrachi E."/>
            <person name="Kullan A.R."/>
            <person name="Hussey S.G."/>
            <person name="Pinard D."/>
            <person name="van der Merwe K."/>
            <person name="Singh P."/>
            <person name="van Jaarsveld I."/>
            <person name="Silva-Junior O.B."/>
            <person name="Togawa R.C."/>
            <person name="Pappas M.R."/>
            <person name="Faria D.A."/>
            <person name="Sansaloni C.P."/>
            <person name="Petroli C.D."/>
            <person name="Yang X."/>
            <person name="Ranjan P."/>
            <person name="Tschaplinski T.J."/>
            <person name="Ye C.Y."/>
            <person name="Li T."/>
            <person name="Sterck L."/>
            <person name="Vanneste K."/>
            <person name="Murat F."/>
            <person name="Soler M."/>
            <person name="Clemente H.S."/>
            <person name="Saidi N."/>
            <person name="Cassan-Wang H."/>
            <person name="Dunand C."/>
            <person name="Hefer C.A."/>
            <person name="Bornberg-Bauer E."/>
            <person name="Kersting A.R."/>
            <person name="Vining K."/>
            <person name="Amarasinghe V."/>
            <person name="Ranik M."/>
            <person name="Naithani S."/>
            <person name="Elser J."/>
            <person name="Boyd A.E."/>
            <person name="Liston A."/>
            <person name="Spatafora J.W."/>
            <person name="Dharmwardhana P."/>
            <person name="Raja R."/>
            <person name="Sullivan C."/>
            <person name="Romanel E."/>
            <person name="Alves-Ferreira M."/>
            <person name="Kulheim C."/>
            <person name="Foley W."/>
            <person name="Carocha V."/>
            <person name="Paiva J."/>
            <person name="Kudrna D."/>
            <person name="Brommonschenkel S.H."/>
            <person name="Pasquali G."/>
            <person name="Byrne M."/>
            <person name="Rigault P."/>
            <person name="Tibbits J."/>
            <person name="Spokevicius A."/>
            <person name="Jones R.C."/>
            <person name="Steane D.A."/>
            <person name="Vaillancourt R.E."/>
            <person name="Potts B.M."/>
            <person name="Joubert F."/>
            <person name="Barry K."/>
            <person name="Pappas G.J."/>
            <person name="Strauss S.H."/>
            <person name="Jaiswal P."/>
            <person name="Grima-Pettenati J."/>
            <person name="Salse J."/>
            <person name="Van de Peer Y."/>
            <person name="Rokhsar D.S."/>
            <person name="Schmutz J."/>
        </authorList>
    </citation>
    <scope>NUCLEOTIDE SEQUENCE</scope>
    <source>
        <tissue evidence="2">Leaf extractions</tissue>
    </source>
</reference>
<dbReference type="Gramene" id="KCW45561">
    <property type="protein sequence ID" value="KCW45561"/>
    <property type="gene ID" value="EUGRSUZ_L00720"/>
</dbReference>
<organism evidence="3">
    <name type="scientific">Eucalyptus grandis</name>
    <name type="common">Flooded gum</name>
    <dbReference type="NCBI Taxonomy" id="71139"/>
    <lineage>
        <taxon>Eukaryota</taxon>
        <taxon>Viridiplantae</taxon>
        <taxon>Streptophyta</taxon>
        <taxon>Embryophyta</taxon>
        <taxon>Tracheophyta</taxon>
        <taxon>Spermatophyta</taxon>
        <taxon>Magnoliopsida</taxon>
        <taxon>eudicotyledons</taxon>
        <taxon>Gunneridae</taxon>
        <taxon>Pentapetalae</taxon>
        <taxon>rosids</taxon>
        <taxon>malvids</taxon>
        <taxon>Myrtales</taxon>
        <taxon>Myrtaceae</taxon>
        <taxon>Myrtoideae</taxon>
        <taxon>Eucalypteae</taxon>
        <taxon>Eucalyptus</taxon>
    </lineage>
</organism>